<dbReference type="Proteomes" id="UP000287651">
    <property type="component" value="Unassembled WGS sequence"/>
</dbReference>
<sequence length="53" mass="6109">MNRITSDIQFVKSDQMQGALLKIFFSMEHTPSSIFRMKILHGVLIEKAIEISK</sequence>
<evidence type="ECO:0000313" key="1">
    <source>
        <dbReference type="EMBL" id="RRT52161.1"/>
    </source>
</evidence>
<accession>A0A426YK76</accession>
<name>A0A426YK76_ENSVE</name>
<reference evidence="1 2" key="1">
    <citation type="journal article" date="2014" name="Agronomy (Basel)">
        <title>A Draft Genome Sequence for Ensete ventricosum, the Drought-Tolerant Tree Against Hunger.</title>
        <authorList>
            <person name="Harrison J."/>
            <person name="Moore K.A."/>
            <person name="Paszkiewicz K."/>
            <person name="Jones T."/>
            <person name="Grant M."/>
            <person name="Ambacheew D."/>
            <person name="Muzemil S."/>
            <person name="Studholme D.J."/>
        </authorList>
    </citation>
    <scope>NUCLEOTIDE SEQUENCE [LARGE SCALE GENOMIC DNA]</scope>
</reference>
<evidence type="ECO:0000313" key="2">
    <source>
        <dbReference type="Proteomes" id="UP000287651"/>
    </source>
</evidence>
<dbReference type="AlphaFoldDB" id="A0A426YK76"/>
<protein>
    <submittedName>
        <fullName evidence="1">Uncharacterized protein</fullName>
    </submittedName>
</protein>
<organism evidence="1 2">
    <name type="scientific">Ensete ventricosum</name>
    <name type="common">Abyssinian banana</name>
    <name type="synonym">Musa ensete</name>
    <dbReference type="NCBI Taxonomy" id="4639"/>
    <lineage>
        <taxon>Eukaryota</taxon>
        <taxon>Viridiplantae</taxon>
        <taxon>Streptophyta</taxon>
        <taxon>Embryophyta</taxon>
        <taxon>Tracheophyta</taxon>
        <taxon>Spermatophyta</taxon>
        <taxon>Magnoliopsida</taxon>
        <taxon>Liliopsida</taxon>
        <taxon>Zingiberales</taxon>
        <taxon>Musaceae</taxon>
        <taxon>Ensete</taxon>
    </lineage>
</organism>
<gene>
    <name evidence="1" type="ORF">B296_00015968</name>
</gene>
<dbReference type="EMBL" id="AMZH03011821">
    <property type="protein sequence ID" value="RRT52161.1"/>
    <property type="molecule type" value="Genomic_DNA"/>
</dbReference>
<comment type="caution">
    <text evidence="1">The sequence shown here is derived from an EMBL/GenBank/DDBJ whole genome shotgun (WGS) entry which is preliminary data.</text>
</comment>
<proteinExistence type="predicted"/>